<dbReference type="AlphaFoldDB" id="A0AAD4XGC3"/>
<organism evidence="3 4">
    <name type="scientific">Papaver atlanticum</name>
    <dbReference type="NCBI Taxonomy" id="357466"/>
    <lineage>
        <taxon>Eukaryota</taxon>
        <taxon>Viridiplantae</taxon>
        <taxon>Streptophyta</taxon>
        <taxon>Embryophyta</taxon>
        <taxon>Tracheophyta</taxon>
        <taxon>Spermatophyta</taxon>
        <taxon>Magnoliopsida</taxon>
        <taxon>Ranunculales</taxon>
        <taxon>Papaveraceae</taxon>
        <taxon>Papaveroideae</taxon>
        <taxon>Papaver</taxon>
    </lineage>
</organism>
<dbReference type="PANTHER" id="PTHR31900:SF34">
    <property type="entry name" value="EMB|CAB62440.1-RELATED"/>
    <property type="match status" value="1"/>
</dbReference>
<protein>
    <submittedName>
        <fullName evidence="3">Uncharacterized protein</fullName>
    </submittedName>
</protein>
<name>A0AAD4XGC3_9MAGN</name>
<dbReference type="Pfam" id="PF24758">
    <property type="entry name" value="LRR_At5g56370"/>
    <property type="match status" value="1"/>
</dbReference>
<evidence type="ECO:0000259" key="2">
    <source>
        <dbReference type="SMART" id="SM00579"/>
    </source>
</evidence>
<dbReference type="InterPro" id="IPR055411">
    <property type="entry name" value="LRR_FXL15/At3g58940/PEG3-like"/>
</dbReference>
<dbReference type="InterPro" id="IPR006566">
    <property type="entry name" value="FBD"/>
</dbReference>
<evidence type="ECO:0000313" key="3">
    <source>
        <dbReference type="EMBL" id="KAI3914371.1"/>
    </source>
</evidence>
<dbReference type="SMART" id="SM00256">
    <property type="entry name" value="FBOX"/>
    <property type="match status" value="1"/>
</dbReference>
<evidence type="ECO:0000313" key="4">
    <source>
        <dbReference type="Proteomes" id="UP001202328"/>
    </source>
</evidence>
<dbReference type="Proteomes" id="UP001202328">
    <property type="component" value="Unassembled WGS sequence"/>
</dbReference>
<dbReference type="SUPFAM" id="SSF52047">
    <property type="entry name" value="RNI-like"/>
    <property type="match status" value="1"/>
</dbReference>
<accession>A0AAD4XGC3</accession>
<dbReference type="SMART" id="SM00579">
    <property type="entry name" value="FBD"/>
    <property type="match status" value="1"/>
</dbReference>
<dbReference type="PANTHER" id="PTHR31900">
    <property type="entry name" value="F-BOX/RNI SUPERFAMILY PROTEIN-RELATED"/>
    <property type="match status" value="1"/>
</dbReference>
<dbReference type="InterPro" id="IPR050232">
    <property type="entry name" value="FBL13/AtMIF1-like"/>
</dbReference>
<dbReference type="InterPro" id="IPR053781">
    <property type="entry name" value="F-box_AtFBL13-like"/>
</dbReference>
<sequence length="480" mass="55411">MEETRIAFPYSDGGDRISRLQDELIHHILSFIDTKYAVQTSVLSKRWIDIWKSLPFLKFYRTSFSDVIKFIDFVDMVFIFRGDTNIQFFRVEWANSFADDNMVTMSVHRWIAHAVKYNVQEIRIVIAQYYKLSYKIPHHLLNCKSLRKLSMQVFGNARYVDTFLPRSMNLPQLKVLCLDGLSISDVELSKRLFSSCPVLETLDIIDCNIQTDNQSRKLIVDSPSLKKFAYYDHCRLAQNNTTANIIKLCAPNLEDFTLKSLLRQDYSLENCSPLSGVTFDMKISANKEDENAETYENLPSEEIKVYAKRMMQFLGAVYMVQAMRLTPGFLEVLSQAPDLLDCQHPRLCNLRSLTLEMWFTRGCLRAITCLLEICPNINTIYIESIETNVSNVVDDDWEVGLSLIGKSSHLKFVQIEEVEGCDAELKILSFLLKNAKDLKKVFLYFRSSFGSPNKVKQVEQFKDMLRAVPTASSSIELVFY</sequence>
<reference evidence="3" key="1">
    <citation type="submission" date="2022-04" db="EMBL/GenBank/DDBJ databases">
        <title>A functionally conserved STORR gene fusion in Papaver species that diverged 16.8 million years ago.</title>
        <authorList>
            <person name="Catania T."/>
        </authorList>
    </citation>
    <scope>NUCLEOTIDE SEQUENCE</scope>
    <source>
        <strain evidence="3">S-188037</strain>
    </source>
</reference>
<feature type="domain" description="F-box" evidence="1">
    <location>
        <begin position="20"/>
        <end position="60"/>
    </location>
</feature>
<dbReference type="Pfam" id="PF08387">
    <property type="entry name" value="FBD"/>
    <property type="match status" value="1"/>
</dbReference>
<gene>
    <name evidence="3" type="ORF">MKW98_014978</name>
</gene>
<feature type="domain" description="FBD" evidence="2">
    <location>
        <begin position="404"/>
        <end position="480"/>
    </location>
</feature>
<proteinExistence type="predicted"/>
<comment type="caution">
    <text evidence="3">The sequence shown here is derived from an EMBL/GenBank/DDBJ whole genome shotgun (WGS) entry which is preliminary data.</text>
</comment>
<evidence type="ECO:0000259" key="1">
    <source>
        <dbReference type="SMART" id="SM00256"/>
    </source>
</evidence>
<dbReference type="InterPro" id="IPR001810">
    <property type="entry name" value="F-box_dom"/>
</dbReference>
<dbReference type="InterPro" id="IPR036047">
    <property type="entry name" value="F-box-like_dom_sf"/>
</dbReference>
<dbReference type="Pfam" id="PF00646">
    <property type="entry name" value="F-box"/>
    <property type="match status" value="1"/>
</dbReference>
<keyword evidence="4" id="KW-1185">Reference proteome</keyword>
<dbReference type="Gene3D" id="3.80.10.10">
    <property type="entry name" value="Ribonuclease Inhibitor"/>
    <property type="match status" value="1"/>
</dbReference>
<dbReference type="InterPro" id="IPR032675">
    <property type="entry name" value="LRR_dom_sf"/>
</dbReference>
<dbReference type="CDD" id="cd22160">
    <property type="entry name" value="F-box_AtFBL13-like"/>
    <property type="match status" value="1"/>
</dbReference>
<dbReference type="EMBL" id="JAJJMB010009331">
    <property type="protein sequence ID" value="KAI3914371.1"/>
    <property type="molecule type" value="Genomic_DNA"/>
</dbReference>
<dbReference type="SUPFAM" id="SSF81383">
    <property type="entry name" value="F-box domain"/>
    <property type="match status" value="1"/>
</dbReference>